<sequence>MTINSRKIEFFNRESETAEIKNILESEPRLITFIYGPINSGKTSLIMNLIEDLPKDYVVFYINLRETVIASYKDFIETLFDTDFEEEKRKTKMKELIPDVIEGIKVLSGVPIPTEIFKKIFKEEKPKNAFKYILKIIYEVRKKGKTPVFIIDELQKIGDVKVDSYLIYDVFNFFIRLTKELHVCHVFALSSDSLFIEKVYSEAMLQGRARYLLVDDFDEATAKRFLKKYKFSDEEITLSLKYVGGKPGYLIEAVEAKVIGKNIKEAILNILNTRKGEIKTTLNRVKQLGAQVIIGDDTHKIDYNLLNGTLNKFGERPYINTIEADEITKTYLAKQNILFIDPVFDVIKPQSKIDLLAIREISGN</sequence>
<dbReference type="Pfam" id="PF01637">
    <property type="entry name" value="ATPase_2"/>
    <property type="match status" value="1"/>
</dbReference>
<feature type="domain" description="AAA+ ATPase" evidence="1">
    <location>
        <begin position="28"/>
        <end position="219"/>
    </location>
</feature>
<dbReference type="AlphaFoldDB" id="A0A098ECW4"/>
<dbReference type="InterPro" id="IPR049081">
    <property type="entry name" value="MJ1010-like_2nd"/>
</dbReference>
<proteinExistence type="predicted"/>
<dbReference type="GO" id="GO:0005524">
    <property type="term" value="F:ATP binding"/>
    <property type="evidence" value="ECO:0007669"/>
    <property type="project" value="InterPro"/>
</dbReference>
<organism evidence="2">
    <name type="scientific">groundwater metagenome</name>
    <dbReference type="NCBI Taxonomy" id="717931"/>
    <lineage>
        <taxon>unclassified sequences</taxon>
        <taxon>metagenomes</taxon>
        <taxon>ecological metagenomes</taxon>
    </lineage>
</organism>
<dbReference type="Gene3D" id="1.10.10.10">
    <property type="entry name" value="Winged helix-like DNA-binding domain superfamily/Winged helix DNA-binding domain"/>
    <property type="match status" value="1"/>
</dbReference>
<dbReference type="PANTHER" id="PTHR34301:SF8">
    <property type="entry name" value="ATPASE DOMAIN-CONTAINING PROTEIN"/>
    <property type="match status" value="1"/>
</dbReference>
<dbReference type="SUPFAM" id="SSF52540">
    <property type="entry name" value="P-loop containing nucleoside triphosphate hydrolases"/>
    <property type="match status" value="1"/>
</dbReference>
<dbReference type="InterPro" id="IPR011579">
    <property type="entry name" value="ATPase_dom"/>
</dbReference>
<dbReference type="InterPro" id="IPR003593">
    <property type="entry name" value="AAA+_ATPase"/>
</dbReference>
<name>A0A098ECW4_9ZZZZ</name>
<dbReference type="PANTHER" id="PTHR34301">
    <property type="entry name" value="DNA-BINDING PROTEIN-RELATED"/>
    <property type="match status" value="1"/>
</dbReference>
<protein>
    <recommendedName>
        <fullName evidence="1">AAA+ ATPase domain-containing protein</fullName>
    </recommendedName>
</protein>
<dbReference type="InterPro" id="IPR036388">
    <property type="entry name" value="WH-like_DNA-bd_sf"/>
</dbReference>
<dbReference type="InterPro" id="IPR027417">
    <property type="entry name" value="P-loop_NTPase"/>
</dbReference>
<accession>A0A098ECW4</accession>
<dbReference type="SMART" id="SM00382">
    <property type="entry name" value="AAA"/>
    <property type="match status" value="1"/>
</dbReference>
<reference evidence="2" key="1">
    <citation type="submission" date="2014-09" db="EMBL/GenBank/DDBJ databases">
        <authorList>
            <person name="Probst J Alexander"/>
        </authorList>
    </citation>
    <scope>NUCLEOTIDE SEQUENCE</scope>
</reference>
<dbReference type="Gene3D" id="3.40.50.300">
    <property type="entry name" value="P-loop containing nucleotide triphosphate hydrolases"/>
    <property type="match status" value="1"/>
</dbReference>
<evidence type="ECO:0000313" key="2">
    <source>
        <dbReference type="EMBL" id="CEG12860.1"/>
    </source>
</evidence>
<gene>
    <name evidence="2" type="ORF">MSIBF_A2820008</name>
</gene>
<evidence type="ECO:0000259" key="1">
    <source>
        <dbReference type="SMART" id="SM00382"/>
    </source>
</evidence>
<dbReference type="Pfam" id="PF21690">
    <property type="entry name" value="MJ1010-like_2nd"/>
    <property type="match status" value="1"/>
</dbReference>
<dbReference type="EMBL" id="CCXY01000204">
    <property type="protein sequence ID" value="CEG12860.1"/>
    <property type="molecule type" value="Genomic_DNA"/>
</dbReference>